<protein>
    <submittedName>
        <fullName evidence="1">Uncharacterized protein</fullName>
    </submittedName>
</protein>
<gene>
    <name evidence="1" type="ORF">BINO364_LOCUS6091</name>
</gene>
<dbReference type="EMBL" id="OV170234">
    <property type="protein sequence ID" value="CAH0719790.1"/>
    <property type="molecule type" value="Genomic_DNA"/>
</dbReference>
<proteinExistence type="predicted"/>
<evidence type="ECO:0000313" key="1">
    <source>
        <dbReference type="EMBL" id="CAH0719790.1"/>
    </source>
</evidence>
<feature type="non-terminal residue" evidence="1">
    <location>
        <position position="203"/>
    </location>
</feature>
<keyword evidence="2" id="KW-1185">Reference proteome</keyword>
<dbReference type="AlphaFoldDB" id="A0A8J9YB07"/>
<accession>A0A8J9YB07</accession>
<reference evidence="1" key="1">
    <citation type="submission" date="2021-12" db="EMBL/GenBank/DDBJ databases">
        <authorList>
            <person name="Martin H S."/>
        </authorList>
    </citation>
    <scope>NUCLEOTIDE SEQUENCE</scope>
</reference>
<sequence>MFATYCPPPNYHLIIHNSSLITLQYDERYVVSLSDVDRACANTYSDTASNDDLLGTWYDVFKFAPNLNLPPSSSCRESVVTRANQSEVQRYSGAYYRLDNPYSFNDNPVLINDNFFFGMLMGKTATRFYVSDPNTTFYREDSYEARVYRKVNDEYMLYQRCELRGNEKWLLSKKRNPSTAELNEVIKSIEPEVRYFQTQRFCH</sequence>
<dbReference type="Proteomes" id="UP000838878">
    <property type="component" value="Chromosome 14"/>
</dbReference>
<name>A0A8J9YB07_9NEOP</name>
<organism evidence="1 2">
    <name type="scientific">Brenthis ino</name>
    <name type="common">lesser marbled fritillary</name>
    <dbReference type="NCBI Taxonomy" id="405034"/>
    <lineage>
        <taxon>Eukaryota</taxon>
        <taxon>Metazoa</taxon>
        <taxon>Ecdysozoa</taxon>
        <taxon>Arthropoda</taxon>
        <taxon>Hexapoda</taxon>
        <taxon>Insecta</taxon>
        <taxon>Pterygota</taxon>
        <taxon>Neoptera</taxon>
        <taxon>Endopterygota</taxon>
        <taxon>Lepidoptera</taxon>
        <taxon>Glossata</taxon>
        <taxon>Ditrysia</taxon>
        <taxon>Papilionoidea</taxon>
        <taxon>Nymphalidae</taxon>
        <taxon>Heliconiinae</taxon>
        <taxon>Argynnini</taxon>
        <taxon>Brenthis</taxon>
    </lineage>
</organism>
<evidence type="ECO:0000313" key="2">
    <source>
        <dbReference type="Proteomes" id="UP000838878"/>
    </source>
</evidence>
<dbReference type="OrthoDB" id="7142391at2759"/>